<feature type="compositionally biased region" description="Basic residues" evidence="1">
    <location>
        <begin position="1"/>
        <end position="11"/>
    </location>
</feature>
<dbReference type="Proteomes" id="UP000596661">
    <property type="component" value="Chromosome 2"/>
</dbReference>
<dbReference type="InterPro" id="IPR052929">
    <property type="entry name" value="RNase_H-like_EbsB-rel"/>
</dbReference>
<dbReference type="EMBL" id="UZAU01000204">
    <property type="status" value="NOT_ANNOTATED_CDS"/>
    <property type="molecule type" value="Genomic_DNA"/>
</dbReference>
<organism evidence="2 3">
    <name type="scientific">Cannabis sativa</name>
    <name type="common">Hemp</name>
    <name type="synonym">Marijuana</name>
    <dbReference type="NCBI Taxonomy" id="3483"/>
    <lineage>
        <taxon>Eukaryota</taxon>
        <taxon>Viridiplantae</taxon>
        <taxon>Streptophyta</taxon>
        <taxon>Embryophyta</taxon>
        <taxon>Tracheophyta</taxon>
        <taxon>Spermatophyta</taxon>
        <taxon>Magnoliopsida</taxon>
        <taxon>eudicotyledons</taxon>
        <taxon>Gunneridae</taxon>
        <taxon>Pentapetalae</taxon>
        <taxon>rosids</taxon>
        <taxon>fabids</taxon>
        <taxon>Rosales</taxon>
        <taxon>Cannabaceae</taxon>
        <taxon>Cannabis</taxon>
    </lineage>
</organism>
<evidence type="ECO:0000256" key="1">
    <source>
        <dbReference type="SAM" id="MobiDB-lite"/>
    </source>
</evidence>
<reference evidence="2" key="2">
    <citation type="submission" date="2021-03" db="UniProtKB">
        <authorList>
            <consortium name="EnsemblPlants"/>
        </authorList>
    </citation>
    <scope>IDENTIFICATION</scope>
</reference>
<dbReference type="EnsemblPlants" id="evm.model.02.1535">
    <property type="protein sequence ID" value="cds.evm.model.02.1535"/>
    <property type="gene ID" value="evm.TU.02.1535"/>
</dbReference>
<protein>
    <recommendedName>
        <fullName evidence="4">RNase H type-1 domain-containing protein</fullName>
    </recommendedName>
</protein>
<dbReference type="PANTHER" id="PTHR47074">
    <property type="entry name" value="BNAC02G40300D PROTEIN"/>
    <property type="match status" value="1"/>
</dbReference>
<name>A0A803NU09_CANSA</name>
<sequence length="120" mass="13289">MKKKITYHSRRPTTTMTRTTDIRPPPREPRVKLSPPPSSVKKIDGRYGIGYVARNVAGSLVIMAKDFVGKVASEVAKASGIKEVLSWLKLDHHNVTVEMDSLVVVEAIFEVALCAQLLVF</sequence>
<accession>A0A803NU09</accession>
<reference evidence="2" key="1">
    <citation type="submission" date="2018-11" db="EMBL/GenBank/DDBJ databases">
        <authorList>
            <person name="Grassa J C."/>
        </authorList>
    </citation>
    <scope>NUCLEOTIDE SEQUENCE [LARGE SCALE GENOMIC DNA]</scope>
</reference>
<evidence type="ECO:0000313" key="3">
    <source>
        <dbReference type="Proteomes" id="UP000596661"/>
    </source>
</evidence>
<keyword evidence="3" id="KW-1185">Reference proteome</keyword>
<dbReference type="Gramene" id="evm.model.02.1535">
    <property type="protein sequence ID" value="cds.evm.model.02.1535"/>
    <property type="gene ID" value="evm.TU.02.1535"/>
</dbReference>
<feature type="compositionally biased region" description="Basic and acidic residues" evidence="1">
    <location>
        <begin position="20"/>
        <end position="31"/>
    </location>
</feature>
<feature type="region of interest" description="Disordered" evidence="1">
    <location>
        <begin position="1"/>
        <end position="39"/>
    </location>
</feature>
<proteinExistence type="predicted"/>
<evidence type="ECO:0000313" key="2">
    <source>
        <dbReference type="EnsemblPlants" id="cds.evm.model.02.1535"/>
    </source>
</evidence>
<dbReference type="AlphaFoldDB" id="A0A803NU09"/>
<dbReference type="PANTHER" id="PTHR47074:SF11">
    <property type="entry name" value="REVERSE TRANSCRIPTASE-LIKE PROTEIN"/>
    <property type="match status" value="1"/>
</dbReference>
<evidence type="ECO:0008006" key="4">
    <source>
        <dbReference type="Google" id="ProtNLM"/>
    </source>
</evidence>